<keyword evidence="8 11" id="KW-0326">Glycosidase</keyword>
<dbReference type="SMART" id="SM00636">
    <property type="entry name" value="Glyco_18"/>
    <property type="match status" value="1"/>
</dbReference>
<dbReference type="AlphaFoldDB" id="A0A9W9QKX2"/>
<evidence type="ECO:0000313" key="17">
    <source>
        <dbReference type="Proteomes" id="UP001147695"/>
    </source>
</evidence>
<comment type="caution">
    <text evidence="16">The sequence shown here is derived from an EMBL/GenBank/DDBJ whole genome shotgun (WGS) entry which is preliminary data.</text>
</comment>
<keyword evidence="7" id="KW-0119">Carbohydrate metabolism</keyword>
<comment type="similarity">
    <text evidence="12">Belongs to the glycosyl hydrolase 18 family.</text>
</comment>
<dbReference type="PROSITE" id="PS00026">
    <property type="entry name" value="CHIT_BIND_I_1"/>
    <property type="match status" value="1"/>
</dbReference>
<evidence type="ECO:0000313" key="16">
    <source>
        <dbReference type="EMBL" id="KAJ5335085.1"/>
    </source>
</evidence>
<comment type="catalytic activity">
    <reaction evidence="1">
        <text>Random endo-hydrolysis of N-acetyl-beta-D-glucosaminide (1-&gt;4)-beta-linkages in chitin and chitodextrins.</text>
        <dbReference type="EC" id="3.2.1.14"/>
    </reaction>
</comment>
<name>A0A9W9QKX2_PENBR</name>
<keyword evidence="13" id="KW-0732">Signal</keyword>
<gene>
    <name evidence="16" type="ORF">N7452_007488</name>
</gene>
<evidence type="ECO:0000256" key="1">
    <source>
        <dbReference type="ARBA" id="ARBA00000822"/>
    </source>
</evidence>
<feature type="domain" description="GH18" evidence="15">
    <location>
        <begin position="18"/>
        <end position="428"/>
    </location>
</feature>
<feature type="signal peptide" evidence="13">
    <location>
        <begin position="1"/>
        <end position="17"/>
    </location>
</feature>
<comment type="caution">
    <text evidence="10">Lacks conserved residue(s) required for the propagation of feature annotation.</text>
</comment>
<feature type="domain" description="Chitin-binding type-1" evidence="14">
    <location>
        <begin position="302"/>
        <end position="345"/>
    </location>
</feature>
<keyword evidence="6" id="KW-0843">Virulence</keyword>
<dbReference type="GO" id="GO:0008061">
    <property type="term" value="F:chitin binding"/>
    <property type="evidence" value="ECO:0007669"/>
    <property type="project" value="UniProtKB-UniRule"/>
</dbReference>
<dbReference type="InterPro" id="IPR001002">
    <property type="entry name" value="Chitin-bd_1"/>
</dbReference>
<organism evidence="16 17">
    <name type="scientific">Penicillium brevicompactum</name>
    <dbReference type="NCBI Taxonomy" id="5074"/>
    <lineage>
        <taxon>Eukaryota</taxon>
        <taxon>Fungi</taxon>
        <taxon>Dikarya</taxon>
        <taxon>Ascomycota</taxon>
        <taxon>Pezizomycotina</taxon>
        <taxon>Eurotiomycetes</taxon>
        <taxon>Eurotiomycetidae</taxon>
        <taxon>Eurotiales</taxon>
        <taxon>Aspergillaceae</taxon>
        <taxon>Penicillium</taxon>
    </lineage>
</organism>
<dbReference type="FunFam" id="3.20.20.80:FF:000159">
    <property type="entry name" value="Class V chitinase, putative"/>
    <property type="match status" value="1"/>
</dbReference>
<dbReference type="PROSITE" id="PS51910">
    <property type="entry name" value="GH18_2"/>
    <property type="match status" value="1"/>
</dbReference>
<dbReference type="GO" id="GO:0005576">
    <property type="term" value="C:extracellular region"/>
    <property type="evidence" value="ECO:0007669"/>
    <property type="project" value="TreeGrafter"/>
</dbReference>
<feature type="chain" id="PRO_5040816185" description="chitinase" evidence="13">
    <location>
        <begin position="18"/>
        <end position="429"/>
    </location>
</feature>
<evidence type="ECO:0000256" key="5">
    <source>
        <dbReference type="ARBA" id="ARBA00023024"/>
    </source>
</evidence>
<dbReference type="PROSITE" id="PS50941">
    <property type="entry name" value="CHIT_BIND_I_2"/>
    <property type="match status" value="1"/>
</dbReference>
<dbReference type="Pfam" id="PF00704">
    <property type="entry name" value="Glyco_hydro_18"/>
    <property type="match status" value="1"/>
</dbReference>
<dbReference type="PANTHER" id="PTHR11177">
    <property type="entry name" value="CHITINASE"/>
    <property type="match status" value="1"/>
</dbReference>
<evidence type="ECO:0000256" key="10">
    <source>
        <dbReference type="PROSITE-ProRule" id="PRU00261"/>
    </source>
</evidence>
<dbReference type="GO" id="GO:0000272">
    <property type="term" value="P:polysaccharide catabolic process"/>
    <property type="evidence" value="ECO:0007669"/>
    <property type="project" value="UniProtKB-KW"/>
</dbReference>
<dbReference type="InterPro" id="IPR050314">
    <property type="entry name" value="Glycosyl_Hydrlase_18"/>
</dbReference>
<evidence type="ECO:0000259" key="14">
    <source>
        <dbReference type="PROSITE" id="PS50941"/>
    </source>
</evidence>
<feature type="disulfide bond" evidence="10">
    <location>
        <begin position="318"/>
        <end position="332"/>
    </location>
</feature>
<protein>
    <recommendedName>
        <fullName evidence="2">chitinase</fullName>
        <ecNumber evidence="2">3.2.1.14</ecNumber>
    </recommendedName>
</protein>
<evidence type="ECO:0000256" key="13">
    <source>
        <dbReference type="SAM" id="SignalP"/>
    </source>
</evidence>
<dbReference type="EC" id="3.2.1.14" evidence="2"/>
<dbReference type="SMART" id="SM00270">
    <property type="entry name" value="ChtBD1"/>
    <property type="match status" value="1"/>
</dbReference>
<accession>A0A9W9QKX2</accession>
<sequence length="429" mass="46944">MFKTLAVGLLAAQSVAAMRFAMYIDEYHVTALPGQNQTKGIDTAIMAFAPSKLFNSDSTPSFEPFESPETMRKRFSPDTKLTIAIGGWGDTSGFSEGAKDDASRERYAKNVAAMLDANGFDGVDIDWEYPGGNGQDYKDVPNSKKVDEIETYPKFLAAVRKAIGNKTLSIATPGRKQDFIAFTKEQGPKIFESVDYVNVMSYDLINRRDNVTDHHSGVQGSLDVINEYLAIGAPAEKLNLGLAFYAKWFTTDPDSDCDENPLGCKLVKLENDDGTDNGKSGALTFEASTVAEAPKDLKTTTNGKCGFAEATKCPEGQCCSTYGNCGTGDDFCQAGCLSDYGTCKGISIVDSWRKAEKDGKTDEKGGGQYYFDKENNIFWTWDTPEMIARKFKDIVAEKKLGGVMAWSLGEDTYKFAHLEAMQKGVESQK</sequence>
<keyword evidence="4 11" id="KW-0378">Hydrolase</keyword>
<dbReference type="InterPro" id="IPR001579">
    <property type="entry name" value="Glyco_hydro_18_chit_AS"/>
</dbReference>
<dbReference type="SUPFAM" id="SSF57016">
    <property type="entry name" value="Plant lectins/antimicrobial peptides"/>
    <property type="match status" value="1"/>
</dbReference>
<evidence type="ECO:0000256" key="2">
    <source>
        <dbReference type="ARBA" id="ARBA00012729"/>
    </source>
</evidence>
<evidence type="ECO:0000256" key="11">
    <source>
        <dbReference type="RuleBase" id="RU000489"/>
    </source>
</evidence>
<evidence type="ECO:0000256" key="3">
    <source>
        <dbReference type="ARBA" id="ARBA00022669"/>
    </source>
</evidence>
<dbReference type="InterPro" id="IPR001223">
    <property type="entry name" value="Glyco_hydro18_cat"/>
</dbReference>
<keyword evidence="5" id="KW-0146">Chitin degradation</keyword>
<keyword evidence="10" id="KW-1015">Disulfide bond</keyword>
<dbReference type="GO" id="GO:0008843">
    <property type="term" value="F:endochitinase activity"/>
    <property type="evidence" value="ECO:0007669"/>
    <property type="project" value="UniProtKB-EC"/>
</dbReference>
<reference evidence="16" key="1">
    <citation type="submission" date="2022-12" db="EMBL/GenBank/DDBJ databases">
        <authorList>
            <person name="Petersen C."/>
        </authorList>
    </citation>
    <scope>NUCLEOTIDE SEQUENCE</scope>
    <source>
        <strain evidence="16">IBT 35673</strain>
    </source>
</reference>
<dbReference type="Gene3D" id="3.30.60.10">
    <property type="entry name" value="Endochitinase-like"/>
    <property type="match status" value="1"/>
</dbReference>
<dbReference type="GO" id="GO:0006032">
    <property type="term" value="P:chitin catabolic process"/>
    <property type="evidence" value="ECO:0007669"/>
    <property type="project" value="UniProtKB-KW"/>
</dbReference>
<evidence type="ECO:0000256" key="12">
    <source>
        <dbReference type="RuleBase" id="RU004453"/>
    </source>
</evidence>
<evidence type="ECO:0000259" key="15">
    <source>
        <dbReference type="PROSITE" id="PS51910"/>
    </source>
</evidence>
<dbReference type="InterPro" id="IPR011583">
    <property type="entry name" value="Chitinase_II/V-like_cat"/>
</dbReference>
<evidence type="ECO:0000256" key="9">
    <source>
        <dbReference type="ARBA" id="ARBA00023326"/>
    </source>
</evidence>
<dbReference type="InterPro" id="IPR036861">
    <property type="entry name" value="Endochitinase-like_sf"/>
</dbReference>
<dbReference type="InterPro" id="IPR018371">
    <property type="entry name" value="Chitin-binding_1_CS"/>
</dbReference>
<dbReference type="InterPro" id="IPR017853">
    <property type="entry name" value="GH"/>
</dbReference>
<dbReference type="CDD" id="cd00035">
    <property type="entry name" value="ChtBD1"/>
    <property type="match status" value="1"/>
</dbReference>
<evidence type="ECO:0000256" key="4">
    <source>
        <dbReference type="ARBA" id="ARBA00022801"/>
    </source>
</evidence>
<dbReference type="Pfam" id="PF00187">
    <property type="entry name" value="Chitin_bind_1"/>
    <property type="match status" value="1"/>
</dbReference>
<reference evidence="16" key="2">
    <citation type="journal article" date="2023" name="IMA Fungus">
        <title>Comparative genomic study of the Penicillium genus elucidates a diverse pangenome and 15 lateral gene transfer events.</title>
        <authorList>
            <person name="Petersen C."/>
            <person name="Sorensen T."/>
            <person name="Nielsen M.R."/>
            <person name="Sondergaard T.E."/>
            <person name="Sorensen J.L."/>
            <person name="Fitzpatrick D.A."/>
            <person name="Frisvad J.C."/>
            <person name="Nielsen K.L."/>
        </authorList>
    </citation>
    <scope>NUCLEOTIDE SEQUENCE</scope>
    <source>
        <strain evidence="16">IBT 35673</strain>
    </source>
</reference>
<evidence type="ECO:0000256" key="6">
    <source>
        <dbReference type="ARBA" id="ARBA00023026"/>
    </source>
</evidence>
<keyword evidence="3 10" id="KW-0147">Chitin-binding</keyword>
<dbReference type="PROSITE" id="PS01095">
    <property type="entry name" value="GH18_1"/>
    <property type="match status" value="1"/>
</dbReference>
<keyword evidence="9" id="KW-0624">Polysaccharide degradation</keyword>
<dbReference type="Proteomes" id="UP001147695">
    <property type="component" value="Unassembled WGS sequence"/>
</dbReference>
<dbReference type="SUPFAM" id="SSF51445">
    <property type="entry name" value="(Trans)glycosidases"/>
    <property type="match status" value="1"/>
</dbReference>
<feature type="disulfide bond" evidence="10">
    <location>
        <begin position="313"/>
        <end position="325"/>
    </location>
</feature>
<dbReference type="PANTHER" id="PTHR11177:SF337">
    <property type="entry name" value="CHITINASE"/>
    <property type="match status" value="1"/>
</dbReference>
<evidence type="ECO:0000256" key="8">
    <source>
        <dbReference type="ARBA" id="ARBA00023295"/>
    </source>
</evidence>
<dbReference type="Gene3D" id="3.20.20.80">
    <property type="entry name" value="Glycosidases"/>
    <property type="match status" value="2"/>
</dbReference>
<dbReference type="EMBL" id="JAPZBQ010000004">
    <property type="protein sequence ID" value="KAJ5335085.1"/>
    <property type="molecule type" value="Genomic_DNA"/>
</dbReference>
<proteinExistence type="inferred from homology"/>
<evidence type="ECO:0000256" key="7">
    <source>
        <dbReference type="ARBA" id="ARBA00023277"/>
    </source>
</evidence>